<feature type="region of interest" description="Disordered" evidence="4">
    <location>
        <begin position="385"/>
        <end position="409"/>
    </location>
</feature>
<keyword evidence="2" id="KW-0863">Zinc-finger</keyword>
<organism evidence="7 8">
    <name type="scientific">Popillia japonica</name>
    <name type="common">Japanese beetle</name>
    <dbReference type="NCBI Taxonomy" id="7064"/>
    <lineage>
        <taxon>Eukaryota</taxon>
        <taxon>Metazoa</taxon>
        <taxon>Ecdysozoa</taxon>
        <taxon>Arthropoda</taxon>
        <taxon>Hexapoda</taxon>
        <taxon>Insecta</taxon>
        <taxon>Pterygota</taxon>
        <taxon>Neoptera</taxon>
        <taxon>Endopterygota</taxon>
        <taxon>Coleoptera</taxon>
        <taxon>Polyphaga</taxon>
        <taxon>Scarabaeiformia</taxon>
        <taxon>Scarabaeidae</taxon>
        <taxon>Rutelinae</taxon>
        <taxon>Popillia</taxon>
    </lineage>
</organism>
<evidence type="ECO:0000256" key="3">
    <source>
        <dbReference type="ARBA" id="ARBA00022833"/>
    </source>
</evidence>
<feature type="transmembrane region" description="Helical" evidence="5">
    <location>
        <begin position="210"/>
        <end position="233"/>
    </location>
</feature>
<dbReference type="AlphaFoldDB" id="A0AAW1LGE2"/>
<dbReference type="Gene3D" id="3.30.40.10">
    <property type="entry name" value="Zinc/RING finger domain, C3HC4 (zinc finger)"/>
    <property type="match status" value="1"/>
</dbReference>
<feature type="transmembrane region" description="Helical" evidence="5">
    <location>
        <begin position="106"/>
        <end position="124"/>
    </location>
</feature>
<dbReference type="PANTHER" id="PTHR20893:SF2">
    <property type="entry name" value="LD08641P"/>
    <property type="match status" value="1"/>
</dbReference>
<keyword evidence="1" id="KW-0479">Metal-binding</keyword>
<dbReference type="PROSITE" id="PS51292">
    <property type="entry name" value="ZF_RING_CH"/>
    <property type="match status" value="1"/>
</dbReference>
<feature type="transmembrane region" description="Helical" evidence="5">
    <location>
        <begin position="300"/>
        <end position="319"/>
    </location>
</feature>
<comment type="caution">
    <text evidence="7">The sequence shown here is derived from an EMBL/GenBank/DDBJ whole genome shotgun (WGS) entry which is preliminary data.</text>
</comment>
<sequence length="637" mass="70632">MRRLTLSSAPGMFRQLLLMTGLQQQSCTDDCSGRGECHNGTCLCEIQFAGDYCDGPNLPYHAGIGGVFLLVALVCAVQLLMCITSEYRRLKTPTVLKACRITTQKLLYFVTFLASAIRGGYFLYPDNFQYGWSRSLLSAYYPLLMSGSSLLVCFWAEVFHLRDICWERSQFLSKSFFGFVTFNIISYSLLLAELLTTHIASSPNDDDKNFYSHLFNGCYAVLLFIVVIFFLIYGVEVYFKVRGGFITIKPVQIGQNRVAGEGGAGEGDAAGCSSHETEPLQQEVELRPRINNSQLHQSRIGLLSQALMLMIIVGFLFSETLSEFWKTKVPVHSRNWHDIVFRVVEIGVAIWFPAVLWNCMKPSELWILNPRKLLARFDHHRTADGRGGGEVEACVGGGDDHHHSPSASDNAGLQYVAVAEEKRECWIGGGDDHHHSPSASDNAGLQYVAVAEEKRECWICYDGEKTEPLIQPCACTGDVSSVHHDCLRRWLMESVTAAAAANADNKQLHCKVCKEPYDVRTSAKRLDWERGFTAHHWGSTVVIVTCLCVAVAGAWIVIQLFEDSYIRMLSASAALLIIYVCIKFLGQNTVSAYQRAKMGALSISNHVTTISGNVTIGVEPATTRTTADEAPPPRTAI</sequence>
<feature type="transmembrane region" description="Helical" evidence="5">
    <location>
        <begin position="64"/>
        <end position="85"/>
    </location>
</feature>
<dbReference type="GO" id="GO:0008270">
    <property type="term" value="F:zinc ion binding"/>
    <property type="evidence" value="ECO:0007669"/>
    <property type="project" value="UniProtKB-KW"/>
</dbReference>
<keyword evidence="5" id="KW-1133">Transmembrane helix</keyword>
<feature type="transmembrane region" description="Helical" evidence="5">
    <location>
        <begin position="564"/>
        <end position="585"/>
    </location>
</feature>
<feature type="domain" description="RING-CH-type" evidence="6">
    <location>
        <begin position="449"/>
        <end position="520"/>
    </location>
</feature>
<evidence type="ECO:0000313" key="7">
    <source>
        <dbReference type="EMBL" id="KAK9732433.1"/>
    </source>
</evidence>
<evidence type="ECO:0000256" key="1">
    <source>
        <dbReference type="ARBA" id="ARBA00022723"/>
    </source>
</evidence>
<dbReference type="InterPro" id="IPR011016">
    <property type="entry name" value="Znf_RING-CH"/>
</dbReference>
<dbReference type="Gene3D" id="2.60.120.260">
    <property type="entry name" value="Galactose-binding domain-like"/>
    <property type="match status" value="1"/>
</dbReference>
<feature type="transmembrane region" description="Helical" evidence="5">
    <location>
        <begin position="339"/>
        <end position="359"/>
    </location>
</feature>
<evidence type="ECO:0000256" key="4">
    <source>
        <dbReference type="SAM" id="MobiDB-lite"/>
    </source>
</evidence>
<gene>
    <name evidence="7" type="ORF">QE152_g12887</name>
</gene>
<dbReference type="PANTHER" id="PTHR20893">
    <property type="entry name" value="LD08641P"/>
    <property type="match status" value="1"/>
</dbReference>
<dbReference type="Pfam" id="PF12906">
    <property type="entry name" value="RINGv"/>
    <property type="match status" value="1"/>
</dbReference>
<keyword evidence="5" id="KW-0812">Transmembrane</keyword>
<dbReference type="CDD" id="cd16495">
    <property type="entry name" value="RING_CH-C4HC3_MARCH"/>
    <property type="match status" value="1"/>
</dbReference>
<feature type="transmembrane region" description="Helical" evidence="5">
    <location>
        <begin position="171"/>
        <end position="190"/>
    </location>
</feature>
<name>A0AAW1LGE2_POPJA</name>
<dbReference type="EMBL" id="JASPKY010000119">
    <property type="protein sequence ID" value="KAK9732433.1"/>
    <property type="molecule type" value="Genomic_DNA"/>
</dbReference>
<evidence type="ECO:0000313" key="8">
    <source>
        <dbReference type="Proteomes" id="UP001458880"/>
    </source>
</evidence>
<dbReference type="InterPro" id="IPR013083">
    <property type="entry name" value="Znf_RING/FYVE/PHD"/>
</dbReference>
<dbReference type="SMART" id="SM00744">
    <property type="entry name" value="RINGv"/>
    <property type="match status" value="1"/>
</dbReference>
<feature type="transmembrane region" description="Helical" evidence="5">
    <location>
        <begin position="139"/>
        <end position="159"/>
    </location>
</feature>
<keyword evidence="8" id="KW-1185">Reference proteome</keyword>
<reference evidence="7 8" key="1">
    <citation type="journal article" date="2024" name="BMC Genomics">
        <title>De novo assembly and annotation of Popillia japonica's genome with initial clues to its potential as an invasive pest.</title>
        <authorList>
            <person name="Cucini C."/>
            <person name="Boschi S."/>
            <person name="Funari R."/>
            <person name="Cardaioli E."/>
            <person name="Iannotti N."/>
            <person name="Marturano G."/>
            <person name="Paoli F."/>
            <person name="Bruttini M."/>
            <person name="Carapelli A."/>
            <person name="Frati F."/>
            <person name="Nardi F."/>
        </authorList>
    </citation>
    <scope>NUCLEOTIDE SEQUENCE [LARGE SCALE GENOMIC DNA]</scope>
    <source>
        <strain evidence="7">DMR45628</strain>
    </source>
</reference>
<evidence type="ECO:0000256" key="5">
    <source>
        <dbReference type="SAM" id="Phobius"/>
    </source>
</evidence>
<dbReference type="SUPFAM" id="SSF57850">
    <property type="entry name" value="RING/U-box"/>
    <property type="match status" value="1"/>
</dbReference>
<evidence type="ECO:0000259" key="6">
    <source>
        <dbReference type="PROSITE" id="PS51292"/>
    </source>
</evidence>
<keyword evidence="5" id="KW-0472">Membrane</keyword>
<dbReference type="Proteomes" id="UP001458880">
    <property type="component" value="Unassembled WGS sequence"/>
</dbReference>
<feature type="transmembrane region" description="Helical" evidence="5">
    <location>
        <begin position="534"/>
        <end position="558"/>
    </location>
</feature>
<evidence type="ECO:0000256" key="2">
    <source>
        <dbReference type="ARBA" id="ARBA00022771"/>
    </source>
</evidence>
<proteinExistence type="predicted"/>
<protein>
    <submittedName>
        <fullName evidence="7">RING-variant domain</fullName>
    </submittedName>
</protein>
<accession>A0AAW1LGE2</accession>
<keyword evidence="3" id="KW-0862">Zinc</keyword>